<dbReference type="STRING" id="1727163.AO498_12255"/>
<evidence type="ECO:0000259" key="2">
    <source>
        <dbReference type="PROSITE" id="PS51782"/>
    </source>
</evidence>
<dbReference type="PATRIC" id="fig|1727163.4.peg.2561"/>
<reference evidence="4" key="1">
    <citation type="submission" date="2015-09" db="EMBL/GenBank/DDBJ databases">
        <title>Complete sequence of Algoriphagus sp. M8-2.</title>
        <authorList>
            <person name="Shintani M."/>
        </authorList>
    </citation>
    <scope>NUCLEOTIDE SEQUENCE [LARGE SCALE GENOMIC DNA]</scope>
    <source>
        <strain evidence="4">M8-2</strain>
    </source>
</reference>
<keyword evidence="4" id="KW-1185">Reference proteome</keyword>
<feature type="domain" description="LysM" evidence="2">
    <location>
        <begin position="87"/>
        <end position="130"/>
    </location>
</feature>
<dbReference type="KEGG" id="alm:AO498_12255"/>
<dbReference type="EMBL" id="CP012836">
    <property type="protein sequence ID" value="AMQ57211.1"/>
    <property type="molecule type" value="Genomic_DNA"/>
</dbReference>
<feature type="region of interest" description="Disordered" evidence="1">
    <location>
        <begin position="128"/>
        <end position="204"/>
    </location>
</feature>
<dbReference type="Gene3D" id="3.10.350.10">
    <property type="entry name" value="LysM domain"/>
    <property type="match status" value="3"/>
</dbReference>
<evidence type="ECO:0000256" key="1">
    <source>
        <dbReference type="SAM" id="MobiDB-lite"/>
    </source>
</evidence>
<feature type="domain" description="LysM" evidence="2">
    <location>
        <begin position="210"/>
        <end position="253"/>
    </location>
</feature>
<dbReference type="SUPFAM" id="SSF54106">
    <property type="entry name" value="LysM domain"/>
    <property type="match status" value="3"/>
</dbReference>
<sequence length="378" mass="40395">MFGLVSLESLASSPYLGDSVGVERIGNQTFILHKVSPQETLFGISRRYQVSVGEIQQANEVLKQGLKIGQTIKVPFKGNVTLAEGQKIHKVAPGETLFSISKKYGTSIDSLKKLNNLAGNDLSVGQSLKIGESTPSESSADVSPASVNQATSASTVSSKTMEEPKKADTPKPVSVEKKSEEPKKKVESNAPVKTSNSVATSTPIAPGDWMTHTVEAGETLFSLSSKYQTSVENLIQWNGLTSNNLKAGQKLKVGRAAPAPSTVPIIGTPKEVSSTAEMESSPVVENTSGGFKNIRETGLAETIEGTGSHKKYLVLHRDAPVGSIMRIKNEENDITIFARVVGTLPDTGDNSKLLIKLSQAAYDQLKAVNPRFPVEVLY</sequence>
<dbReference type="PANTHER" id="PTHR33734:SF22">
    <property type="entry name" value="MEMBRANE-BOUND LYTIC MUREIN TRANSGLYCOSYLASE D"/>
    <property type="match status" value="1"/>
</dbReference>
<dbReference type="SMART" id="SM00257">
    <property type="entry name" value="LysM"/>
    <property type="match status" value="3"/>
</dbReference>
<dbReference type="Pfam" id="PF01476">
    <property type="entry name" value="LysM"/>
    <property type="match status" value="3"/>
</dbReference>
<dbReference type="CDD" id="cd00118">
    <property type="entry name" value="LysM"/>
    <property type="match status" value="3"/>
</dbReference>
<dbReference type="InterPro" id="IPR018392">
    <property type="entry name" value="LysM"/>
</dbReference>
<feature type="compositionally biased region" description="Basic and acidic residues" evidence="1">
    <location>
        <begin position="160"/>
        <end position="187"/>
    </location>
</feature>
<evidence type="ECO:0000313" key="4">
    <source>
        <dbReference type="Proteomes" id="UP000073816"/>
    </source>
</evidence>
<dbReference type="InterPro" id="IPR036908">
    <property type="entry name" value="RlpA-like_sf"/>
</dbReference>
<reference evidence="3 4" key="2">
    <citation type="journal article" date="2016" name="Genome Announc.">
        <title>Complete Genome Sequence of Algoriphagus sp. Strain M8-2, Isolated from a Brackish Lake.</title>
        <authorList>
            <person name="Muraguchi Y."/>
            <person name="Kushimoto K."/>
            <person name="Ohtsubo Y."/>
            <person name="Suzuki T."/>
            <person name="Dohra H."/>
            <person name="Kimbara K."/>
            <person name="Shintani M."/>
        </authorList>
    </citation>
    <scope>NUCLEOTIDE SEQUENCE [LARGE SCALE GENOMIC DNA]</scope>
    <source>
        <strain evidence="3 4">M8-2</strain>
    </source>
</reference>
<dbReference type="AlphaFoldDB" id="A0A142EQ06"/>
<feature type="domain" description="LysM" evidence="2">
    <location>
        <begin position="31"/>
        <end position="74"/>
    </location>
</feature>
<protein>
    <submittedName>
        <fullName evidence="3">Peptidoglycan-binding protein</fullName>
    </submittedName>
</protein>
<organism evidence="3 4">
    <name type="scientific">Algoriphagus sanaruensis</name>
    <dbReference type="NCBI Taxonomy" id="1727163"/>
    <lineage>
        <taxon>Bacteria</taxon>
        <taxon>Pseudomonadati</taxon>
        <taxon>Bacteroidota</taxon>
        <taxon>Cytophagia</taxon>
        <taxon>Cytophagales</taxon>
        <taxon>Cyclobacteriaceae</taxon>
        <taxon>Algoriphagus</taxon>
    </lineage>
</organism>
<accession>A0A142EQ06</accession>
<dbReference type="Gene3D" id="2.40.40.10">
    <property type="entry name" value="RlpA-like domain"/>
    <property type="match status" value="1"/>
</dbReference>
<dbReference type="Proteomes" id="UP000073816">
    <property type="component" value="Chromosome"/>
</dbReference>
<dbReference type="PANTHER" id="PTHR33734">
    <property type="entry name" value="LYSM DOMAIN-CONTAINING GPI-ANCHORED PROTEIN 2"/>
    <property type="match status" value="1"/>
</dbReference>
<gene>
    <name evidence="3" type="ORF">AO498_12255</name>
</gene>
<dbReference type="InterPro" id="IPR036779">
    <property type="entry name" value="LysM_dom_sf"/>
</dbReference>
<feature type="compositionally biased region" description="Polar residues" evidence="1">
    <location>
        <begin position="133"/>
        <end position="159"/>
    </location>
</feature>
<feature type="compositionally biased region" description="Polar residues" evidence="1">
    <location>
        <begin position="191"/>
        <end position="203"/>
    </location>
</feature>
<name>A0A142EQ06_9BACT</name>
<evidence type="ECO:0000313" key="3">
    <source>
        <dbReference type="EMBL" id="AMQ57211.1"/>
    </source>
</evidence>
<dbReference type="GO" id="GO:0008932">
    <property type="term" value="F:lytic endotransglycosylase activity"/>
    <property type="evidence" value="ECO:0007669"/>
    <property type="project" value="TreeGrafter"/>
</dbReference>
<dbReference type="PROSITE" id="PS51782">
    <property type="entry name" value="LYSM"/>
    <property type="match status" value="3"/>
</dbReference>
<proteinExistence type="predicted"/>